<evidence type="ECO:0000256" key="2">
    <source>
        <dbReference type="ARBA" id="ARBA00022737"/>
    </source>
</evidence>
<keyword evidence="1" id="KW-0433">Leucine-rich repeat</keyword>
<accession>A0AAE4BTF3</accession>
<dbReference type="Gene3D" id="3.80.10.10">
    <property type="entry name" value="Ribonuclease Inhibitor"/>
    <property type="match status" value="3"/>
</dbReference>
<evidence type="ECO:0000313" key="4">
    <source>
        <dbReference type="Proteomes" id="UP001185092"/>
    </source>
</evidence>
<keyword evidence="4" id="KW-1185">Reference proteome</keyword>
<dbReference type="RefSeq" id="WP_309939681.1">
    <property type="nucleotide sequence ID" value="NZ_AP025305.1"/>
</dbReference>
<dbReference type="PANTHER" id="PTHR48051">
    <property type="match status" value="1"/>
</dbReference>
<dbReference type="InterPro" id="IPR032675">
    <property type="entry name" value="LRR_dom_sf"/>
</dbReference>
<dbReference type="AlphaFoldDB" id="A0AAE4BTF3"/>
<sequence length="926" mass="107245">MRAYSIKYKKDIVGLKKVDQSIEKLWVFYKPITVDQLAHCFSFFPNLKKIFISNATELNELPKELFGYNDLLELDLTNTKIDKLSNDFYKLKKLNKLAVSGGFLSEISSKIFELPIESLQFENCRLREFPSGISKLKRLKYLSLENNRITNISENWADGFSDTIEVINLAKNKLQSLPLNKDFKTLKSLNISKNKTLSYWNDSNCKMQFLTELLLDRNNLEEISFTQKYSCLSILSASMNPLKNFPKGIENALTLRRLELQNCDFSSIPDEVEKLVQLEEFFFDKNKVTRLPDSMSGQQWHWEEIYFNNEGNEIPLKAFQNPEAKSLILNGVQNPVFPKEIPDNSPIFRVEMNDCNLDEIPDILTKLPKLMILQIKANKFTSFPKKLAECKELTYLYLDDNPMDSFTGYDKVRELTYLSVKRVKCAGQAENLLSTRALNVDGFQWKNIVPSKKNFTRLASALAKSPIAYEKKVELLKFASQHPDLIFPSLTEQDCIRNLCIRFPELEEPNRKKLLNNHSADKYIVNENSVVLVAGKTSAKKTDIRNACKELSAKYVTKYSEKVSHVILGNAPVEMLGKPMGQVTYLSESALFNQLKRLSPQFLEESNDETLRQNLWNLLDSRQDENILMAVEMMKTGGVPQELYYPMLFLYKTAGGKGINALKELLKKTLPDHLQGILKSQSSIFWTDLSNSSFKRELSSKQLRDYGSEKESDIVKKLKKNESKWTHDFCMYYGLEYYRHRERGLRYLMTQAEIGHPYRLKAISMLRKANHLNWASAYGYDGDWWREGQSNRNLPIPMPIEIEDKENIHELNLHHCRLHELPEDIEQFTGIKKLDLSKNGLKTLPKRLIQLVNLEELNISKNNFNKFPEALLEMPWLKKIIIGKQNLRDYNSKFDLIELPKNIKLKLPDCNIFSGPVLEGNNDIEF</sequence>
<dbReference type="EMBL" id="JAVDQD010000003">
    <property type="protein sequence ID" value="MDR6239875.1"/>
    <property type="molecule type" value="Genomic_DNA"/>
</dbReference>
<organism evidence="3 4">
    <name type="scientific">Aureibacter tunicatorum</name>
    <dbReference type="NCBI Taxonomy" id="866807"/>
    <lineage>
        <taxon>Bacteria</taxon>
        <taxon>Pseudomonadati</taxon>
        <taxon>Bacteroidota</taxon>
        <taxon>Cytophagia</taxon>
        <taxon>Cytophagales</taxon>
        <taxon>Persicobacteraceae</taxon>
        <taxon>Aureibacter</taxon>
    </lineage>
</organism>
<keyword evidence="2" id="KW-0677">Repeat</keyword>
<dbReference type="CDD" id="cd00027">
    <property type="entry name" value="BRCT"/>
    <property type="match status" value="1"/>
</dbReference>
<dbReference type="InterPro" id="IPR003591">
    <property type="entry name" value="Leu-rich_rpt_typical-subtyp"/>
</dbReference>
<name>A0AAE4BTF3_9BACT</name>
<dbReference type="Proteomes" id="UP001185092">
    <property type="component" value="Unassembled WGS sequence"/>
</dbReference>
<gene>
    <name evidence="3" type="ORF">HNQ88_002923</name>
</gene>
<evidence type="ECO:0000313" key="3">
    <source>
        <dbReference type="EMBL" id="MDR6239875.1"/>
    </source>
</evidence>
<dbReference type="SUPFAM" id="SSF52058">
    <property type="entry name" value="L domain-like"/>
    <property type="match status" value="3"/>
</dbReference>
<dbReference type="SMART" id="SM00369">
    <property type="entry name" value="LRR_TYP"/>
    <property type="match status" value="7"/>
</dbReference>
<protein>
    <submittedName>
        <fullName evidence="3">Leucine-rich repeat (LRR) protein</fullName>
    </submittedName>
</protein>
<proteinExistence type="predicted"/>
<dbReference type="InterPro" id="IPR001611">
    <property type="entry name" value="Leu-rich_rpt"/>
</dbReference>
<comment type="caution">
    <text evidence="3">The sequence shown here is derived from an EMBL/GenBank/DDBJ whole genome shotgun (WGS) entry which is preliminary data.</text>
</comment>
<dbReference type="Gene3D" id="3.40.50.10190">
    <property type="entry name" value="BRCT domain"/>
    <property type="match status" value="1"/>
</dbReference>
<dbReference type="PROSITE" id="PS51450">
    <property type="entry name" value="LRR"/>
    <property type="match status" value="1"/>
</dbReference>
<dbReference type="GO" id="GO:0005737">
    <property type="term" value="C:cytoplasm"/>
    <property type="evidence" value="ECO:0007669"/>
    <property type="project" value="TreeGrafter"/>
</dbReference>
<dbReference type="SMART" id="SM00364">
    <property type="entry name" value="LRR_BAC"/>
    <property type="match status" value="5"/>
</dbReference>
<reference evidence="3" key="1">
    <citation type="submission" date="2023-07" db="EMBL/GenBank/DDBJ databases">
        <title>Genomic Encyclopedia of Type Strains, Phase IV (KMG-IV): sequencing the most valuable type-strain genomes for metagenomic binning, comparative biology and taxonomic classification.</title>
        <authorList>
            <person name="Goeker M."/>
        </authorList>
    </citation>
    <scope>NUCLEOTIDE SEQUENCE</scope>
    <source>
        <strain evidence="3">DSM 26174</strain>
    </source>
</reference>
<dbReference type="Pfam" id="PF13855">
    <property type="entry name" value="LRR_8"/>
    <property type="match status" value="1"/>
</dbReference>
<dbReference type="InterPro" id="IPR036420">
    <property type="entry name" value="BRCT_dom_sf"/>
</dbReference>
<evidence type="ECO:0000256" key="1">
    <source>
        <dbReference type="ARBA" id="ARBA00022614"/>
    </source>
</evidence>
<dbReference type="InterPro" id="IPR050216">
    <property type="entry name" value="LRR_domain-containing"/>
</dbReference>
<dbReference type="PANTHER" id="PTHR48051:SF1">
    <property type="entry name" value="RAS SUPPRESSOR PROTEIN 1"/>
    <property type="match status" value="1"/>
</dbReference>